<sequence length="96" mass="11338">MQDFRRVLSIPILSVSITLQARQCRTMIPAQSSASKLYRHCLTPSSLFLLVTPRPVLSNIWCLLPFPKYSVSHYIKKLWKQKSWEWYRHRASSTCR</sequence>
<organism evidence="1 2">
    <name type="scientific">Armillaria luteobubalina</name>
    <dbReference type="NCBI Taxonomy" id="153913"/>
    <lineage>
        <taxon>Eukaryota</taxon>
        <taxon>Fungi</taxon>
        <taxon>Dikarya</taxon>
        <taxon>Basidiomycota</taxon>
        <taxon>Agaricomycotina</taxon>
        <taxon>Agaricomycetes</taxon>
        <taxon>Agaricomycetidae</taxon>
        <taxon>Agaricales</taxon>
        <taxon>Marasmiineae</taxon>
        <taxon>Physalacriaceae</taxon>
        <taxon>Armillaria</taxon>
    </lineage>
</organism>
<gene>
    <name evidence="1" type="ORF">EDD18DRAFT_1194719</name>
</gene>
<accession>A0AA39PLS6</accession>
<reference evidence="1" key="1">
    <citation type="submission" date="2023-06" db="EMBL/GenBank/DDBJ databases">
        <authorList>
            <consortium name="Lawrence Berkeley National Laboratory"/>
            <person name="Ahrendt S."/>
            <person name="Sahu N."/>
            <person name="Indic B."/>
            <person name="Wong-Bajracharya J."/>
            <person name="Merenyi Z."/>
            <person name="Ke H.-M."/>
            <person name="Monk M."/>
            <person name="Kocsube S."/>
            <person name="Drula E."/>
            <person name="Lipzen A."/>
            <person name="Balint B."/>
            <person name="Henrissat B."/>
            <person name="Andreopoulos B."/>
            <person name="Martin F.M."/>
            <person name="Harder C.B."/>
            <person name="Rigling D."/>
            <person name="Ford K.L."/>
            <person name="Foster G.D."/>
            <person name="Pangilinan J."/>
            <person name="Papanicolaou A."/>
            <person name="Barry K."/>
            <person name="LaButti K."/>
            <person name="Viragh M."/>
            <person name="Koriabine M."/>
            <person name="Yan M."/>
            <person name="Riley R."/>
            <person name="Champramary S."/>
            <person name="Plett K.L."/>
            <person name="Tsai I.J."/>
            <person name="Slot J."/>
            <person name="Sipos G."/>
            <person name="Plett J."/>
            <person name="Nagy L.G."/>
            <person name="Grigoriev I.V."/>
        </authorList>
    </citation>
    <scope>NUCLEOTIDE SEQUENCE</scope>
    <source>
        <strain evidence="1">HWK02</strain>
    </source>
</reference>
<dbReference type="EMBL" id="JAUEPU010000047">
    <property type="protein sequence ID" value="KAK0486670.1"/>
    <property type="molecule type" value="Genomic_DNA"/>
</dbReference>
<proteinExistence type="predicted"/>
<comment type="caution">
    <text evidence="1">The sequence shown here is derived from an EMBL/GenBank/DDBJ whole genome shotgun (WGS) entry which is preliminary data.</text>
</comment>
<keyword evidence="2" id="KW-1185">Reference proteome</keyword>
<name>A0AA39PLS6_9AGAR</name>
<dbReference type="Proteomes" id="UP001175228">
    <property type="component" value="Unassembled WGS sequence"/>
</dbReference>
<dbReference type="AlphaFoldDB" id="A0AA39PLS6"/>
<evidence type="ECO:0000313" key="2">
    <source>
        <dbReference type="Proteomes" id="UP001175228"/>
    </source>
</evidence>
<evidence type="ECO:0000313" key="1">
    <source>
        <dbReference type="EMBL" id="KAK0486670.1"/>
    </source>
</evidence>
<protein>
    <submittedName>
        <fullName evidence="1">Uncharacterized protein</fullName>
    </submittedName>
</protein>